<proteinExistence type="predicted"/>
<feature type="signal peptide" evidence="1">
    <location>
        <begin position="1"/>
        <end position="29"/>
    </location>
</feature>
<evidence type="ECO:0000313" key="2">
    <source>
        <dbReference type="EMBL" id="EDW38788.1"/>
    </source>
</evidence>
<dbReference type="HOGENOM" id="CLU_1580169_0_0_1"/>
<gene>
    <name evidence="2" type="primary">Dper\GL23494</name>
    <name evidence="2" type="ORF">Dper_GL23494</name>
</gene>
<accession>B4IRU0</accession>
<reference evidence="2 3" key="1">
    <citation type="journal article" date="2007" name="Nature">
        <title>Evolution of genes and genomes on the Drosophila phylogeny.</title>
        <authorList>
            <consortium name="Drosophila 12 Genomes Consortium"/>
            <person name="Clark A.G."/>
            <person name="Eisen M.B."/>
            <person name="Smith D.R."/>
            <person name="Bergman C.M."/>
            <person name="Oliver B."/>
            <person name="Markow T.A."/>
            <person name="Kaufman T.C."/>
            <person name="Kellis M."/>
            <person name="Gelbart W."/>
            <person name="Iyer V.N."/>
            <person name="Pollard D.A."/>
            <person name="Sackton T.B."/>
            <person name="Larracuente A.M."/>
            <person name="Singh N.D."/>
            <person name="Abad J.P."/>
            <person name="Abt D.N."/>
            <person name="Adryan B."/>
            <person name="Aguade M."/>
            <person name="Akashi H."/>
            <person name="Anderson W.W."/>
            <person name="Aquadro C.F."/>
            <person name="Ardell D.H."/>
            <person name="Arguello R."/>
            <person name="Artieri C.G."/>
            <person name="Barbash D.A."/>
            <person name="Barker D."/>
            <person name="Barsanti P."/>
            <person name="Batterham P."/>
            <person name="Batzoglou S."/>
            <person name="Begun D."/>
            <person name="Bhutkar A."/>
            <person name="Blanco E."/>
            <person name="Bosak S.A."/>
            <person name="Bradley R.K."/>
            <person name="Brand A.D."/>
            <person name="Brent M.R."/>
            <person name="Brooks A.N."/>
            <person name="Brown R.H."/>
            <person name="Butlin R.K."/>
            <person name="Caggese C."/>
            <person name="Calvi B.R."/>
            <person name="Bernardo de Carvalho A."/>
            <person name="Caspi A."/>
            <person name="Castrezana S."/>
            <person name="Celniker S.E."/>
            <person name="Chang J.L."/>
            <person name="Chapple C."/>
            <person name="Chatterji S."/>
            <person name="Chinwalla A."/>
            <person name="Civetta A."/>
            <person name="Clifton S.W."/>
            <person name="Comeron J.M."/>
            <person name="Costello J.C."/>
            <person name="Coyne J.A."/>
            <person name="Daub J."/>
            <person name="David R.G."/>
            <person name="Delcher A.L."/>
            <person name="Delehaunty K."/>
            <person name="Do C.B."/>
            <person name="Ebling H."/>
            <person name="Edwards K."/>
            <person name="Eickbush T."/>
            <person name="Evans J.D."/>
            <person name="Filipski A."/>
            <person name="Findeiss S."/>
            <person name="Freyhult E."/>
            <person name="Fulton L."/>
            <person name="Fulton R."/>
            <person name="Garcia A.C."/>
            <person name="Gardiner A."/>
            <person name="Garfield D.A."/>
            <person name="Garvin B.E."/>
            <person name="Gibson G."/>
            <person name="Gilbert D."/>
            <person name="Gnerre S."/>
            <person name="Godfrey J."/>
            <person name="Good R."/>
            <person name="Gotea V."/>
            <person name="Gravely B."/>
            <person name="Greenberg A.J."/>
            <person name="Griffiths-Jones S."/>
            <person name="Gross S."/>
            <person name="Guigo R."/>
            <person name="Gustafson E.A."/>
            <person name="Haerty W."/>
            <person name="Hahn M.W."/>
            <person name="Halligan D.L."/>
            <person name="Halpern A.L."/>
            <person name="Halter G.M."/>
            <person name="Han M.V."/>
            <person name="Heger A."/>
            <person name="Hillier L."/>
            <person name="Hinrichs A.S."/>
            <person name="Holmes I."/>
            <person name="Hoskins R.A."/>
            <person name="Hubisz M.J."/>
            <person name="Hultmark D."/>
            <person name="Huntley M.A."/>
            <person name="Jaffe D.B."/>
            <person name="Jagadeeshan S."/>
            <person name="Jeck W.R."/>
            <person name="Johnson J."/>
            <person name="Jones C.D."/>
            <person name="Jordan W.C."/>
            <person name="Karpen G.H."/>
            <person name="Kataoka E."/>
            <person name="Keightley P.D."/>
            <person name="Kheradpour P."/>
            <person name="Kirkness E.F."/>
            <person name="Koerich L.B."/>
            <person name="Kristiansen K."/>
            <person name="Kudrna D."/>
            <person name="Kulathinal R.J."/>
            <person name="Kumar S."/>
            <person name="Kwok R."/>
            <person name="Lander E."/>
            <person name="Langley C.H."/>
            <person name="Lapoint R."/>
            <person name="Lazzaro B.P."/>
            <person name="Lee S.J."/>
            <person name="Levesque L."/>
            <person name="Li R."/>
            <person name="Lin C.F."/>
            <person name="Lin M.F."/>
            <person name="Lindblad-Toh K."/>
            <person name="Llopart A."/>
            <person name="Long M."/>
            <person name="Low L."/>
            <person name="Lozovsky E."/>
            <person name="Lu J."/>
            <person name="Luo M."/>
            <person name="Machado C.A."/>
            <person name="Makalowski W."/>
            <person name="Marzo M."/>
            <person name="Matsuda M."/>
            <person name="Matzkin L."/>
            <person name="McAllister B."/>
            <person name="McBride C.S."/>
            <person name="McKernan B."/>
            <person name="McKernan K."/>
            <person name="Mendez-Lago M."/>
            <person name="Minx P."/>
            <person name="Mollenhauer M.U."/>
            <person name="Montooth K."/>
            <person name="Mount S.M."/>
            <person name="Mu X."/>
            <person name="Myers E."/>
            <person name="Negre B."/>
            <person name="Newfeld S."/>
            <person name="Nielsen R."/>
            <person name="Noor M.A."/>
            <person name="O'Grady P."/>
            <person name="Pachter L."/>
            <person name="Papaceit M."/>
            <person name="Parisi M.J."/>
            <person name="Parisi M."/>
            <person name="Parts L."/>
            <person name="Pedersen J.S."/>
            <person name="Pesole G."/>
            <person name="Phillippy A.M."/>
            <person name="Ponting C.P."/>
            <person name="Pop M."/>
            <person name="Porcelli D."/>
            <person name="Powell J.R."/>
            <person name="Prohaska S."/>
            <person name="Pruitt K."/>
            <person name="Puig M."/>
            <person name="Quesneville H."/>
            <person name="Ram K.R."/>
            <person name="Rand D."/>
            <person name="Rasmussen M.D."/>
            <person name="Reed L.K."/>
            <person name="Reenan R."/>
            <person name="Reily A."/>
            <person name="Remington K.A."/>
            <person name="Rieger T.T."/>
            <person name="Ritchie M.G."/>
            <person name="Robin C."/>
            <person name="Rogers Y.H."/>
            <person name="Rohde C."/>
            <person name="Rozas J."/>
            <person name="Rubenfield M.J."/>
            <person name="Ruiz A."/>
            <person name="Russo S."/>
            <person name="Salzberg S.L."/>
            <person name="Sanchez-Gracia A."/>
            <person name="Saranga D.J."/>
            <person name="Sato H."/>
            <person name="Schaeffer S.W."/>
            <person name="Schatz M.C."/>
            <person name="Schlenke T."/>
            <person name="Schwartz R."/>
            <person name="Segarra C."/>
            <person name="Singh R.S."/>
            <person name="Sirot L."/>
            <person name="Sirota M."/>
            <person name="Sisneros N.B."/>
            <person name="Smith C.D."/>
            <person name="Smith T.F."/>
            <person name="Spieth J."/>
            <person name="Stage D.E."/>
            <person name="Stark A."/>
            <person name="Stephan W."/>
            <person name="Strausberg R.L."/>
            <person name="Strempel S."/>
            <person name="Sturgill D."/>
            <person name="Sutton G."/>
            <person name="Sutton G.G."/>
            <person name="Tao W."/>
            <person name="Teichmann S."/>
            <person name="Tobari Y.N."/>
            <person name="Tomimura Y."/>
            <person name="Tsolas J.M."/>
            <person name="Valente V.L."/>
            <person name="Venter E."/>
            <person name="Venter J.C."/>
            <person name="Vicario S."/>
            <person name="Vieira F.G."/>
            <person name="Vilella A.J."/>
            <person name="Villasante A."/>
            <person name="Walenz B."/>
            <person name="Wang J."/>
            <person name="Wasserman M."/>
            <person name="Watts T."/>
            <person name="Wilson D."/>
            <person name="Wilson R.K."/>
            <person name="Wing R.A."/>
            <person name="Wolfner M.F."/>
            <person name="Wong A."/>
            <person name="Wong G.K."/>
            <person name="Wu C.I."/>
            <person name="Wu G."/>
            <person name="Yamamoto D."/>
            <person name="Yang H.P."/>
            <person name="Yang S.P."/>
            <person name="Yorke J.A."/>
            <person name="Yoshida K."/>
            <person name="Zdobnov E."/>
            <person name="Zhang P."/>
            <person name="Zhang Y."/>
            <person name="Zimin A.V."/>
            <person name="Baldwin J."/>
            <person name="Abdouelleil A."/>
            <person name="Abdulkadir J."/>
            <person name="Abebe A."/>
            <person name="Abera B."/>
            <person name="Abreu J."/>
            <person name="Acer S.C."/>
            <person name="Aftuck L."/>
            <person name="Alexander A."/>
            <person name="An P."/>
            <person name="Anderson E."/>
            <person name="Anderson S."/>
            <person name="Arachi H."/>
            <person name="Azer M."/>
            <person name="Bachantsang P."/>
            <person name="Barry A."/>
            <person name="Bayul T."/>
            <person name="Berlin A."/>
            <person name="Bessette D."/>
            <person name="Bloom T."/>
            <person name="Blye J."/>
            <person name="Boguslavskiy L."/>
            <person name="Bonnet C."/>
            <person name="Boukhgalter B."/>
            <person name="Bourzgui I."/>
            <person name="Brown A."/>
            <person name="Cahill P."/>
            <person name="Channer S."/>
            <person name="Cheshatsang Y."/>
            <person name="Chuda L."/>
            <person name="Citroen M."/>
            <person name="Collymore A."/>
            <person name="Cooke P."/>
            <person name="Costello M."/>
            <person name="D'Aco K."/>
            <person name="Daza R."/>
            <person name="De Haan G."/>
            <person name="DeGray S."/>
            <person name="DeMaso C."/>
            <person name="Dhargay N."/>
            <person name="Dooley K."/>
            <person name="Dooley E."/>
            <person name="Doricent M."/>
            <person name="Dorje P."/>
            <person name="Dorjee K."/>
            <person name="Dupes A."/>
            <person name="Elong R."/>
            <person name="Falk J."/>
            <person name="Farina A."/>
            <person name="Faro S."/>
            <person name="Ferguson D."/>
            <person name="Fisher S."/>
            <person name="Foley C.D."/>
            <person name="Franke A."/>
            <person name="Friedrich D."/>
            <person name="Gadbois L."/>
            <person name="Gearin G."/>
            <person name="Gearin C.R."/>
            <person name="Giannoukos G."/>
            <person name="Goode T."/>
            <person name="Graham J."/>
            <person name="Grandbois E."/>
            <person name="Grewal S."/>
            <person name="Gyaltsen K."/>
            <person name="Hafez N."/>
            <person name="Hagos B."/>
            <person name="Hall J."/>
            <person name="Henson C."/>
            <person name="Hollinger A."/>
            <person name="Honan T."/>
            <person name="Huard M.D."/>
            <person name="Hughes L."/>
            <person name="Hurhula B."/>
            <person name="Husby M.E."/>
            <person name="Kamat A."/>
            <person name="Kanga B."/>
            <person name="Kashin S."/>
            <person name="Khazanovich D."/>
            <person name="Kisner P."/>
            <person name="Lance K."/>
            <person name="Lara M."/>
            <person name="Lee W."/>
            <person name="Lennon N."/>
            <person name="Letendre F."/>
            <person name="LeVine R."/>
            <person name="Lipovsky A."/>
            <person name="Liu X."/>
            <person name="Liu J."/>
            <person name="Liu S."/>
            <person name="Lokyitsang T."/>
            <person name="Lokyitsang Y."/>
            <person name="Lubonja R."/>
            <person name="Lui A."/>
            <person name="MacDonald P."/>
            <person name="Magnisalis V."/>
            <person name="Maru K."/>
            <person name="Matthews C."/>
            <person name="McCusker W."/>
            <person name="McDonough S."/>
            <person name="Mehta T."/>
            <person name="Meldrim J."/>
            <person name="Meneus L."/>
            <person name="Mihai O."/>
            <person name="Mihalev A."/>
            <person name="Mihova T."/>
            <person name="Mittelman R."/>
            <person name="Mlenga V."/>
            <person name="Montmayeur A."/>
            <person name="Mulrain L."/>
            <person name="Navidi A."/>
            <person name="Naylor J."/>
            <person name="Negash T."/>
            <person name="Nguyen T."/>
            <person name="Nguyen N."/>
            <person name="Nicol R."/>
            <person name="Norbu C."/>
            <person name="Norbu N."/>
            <person name="Novod N."/>
            <person name="O'Neill B."/>
            <person name="Osman S."/>
            <person name="Markiewicz E."/>
            <person name="Oyono O.L."/>
            <person name="Patti C."/>
            <person name="Phunkhang P."/>
            <person name="Pierre F."/>
            <person name="Priest M."/>
            <person name="Raghuraman S."/>
            <person name="Rege F."/>
            <person name="Reyes R."/>
            <person name="Rise C."/>
            <person name="Rogov P."/>
            <person name="Ross K."/>
            <person name="Ryan E."/>
            <person name="Settipalli S."/>
            <person name="Shea T."/>
            <person name="Sherpa N."/>
            <person name="Shi L."/>
            <person name="Shih D."/>
            <person name="Sparrow T."/>
            <person name="Spaulding J."/>
            <person name="Stalker J."/>
            <person name="Stange-Thomann N."/>
            <person name="Stavropoulos S."/>
            <person name="Stone C."/>
            <person name="Strader C."/>
            <person name="Tesfaye S."/>
            <person name="Thomson T."/>
            <person name="Thoulutsang Y."/>
            <person name="Thoulutsang D."/>
            <person name="Topham K."/>
            <person name="Topping I."/>
            <person name="Tsamla T."/>
            <person name="Vassiliev H."/>
            <person name="Vo A."/>
            <person name="Wangchuk T."/>
            <person name="Wangdi T."/>
            <person name="Weiand M."/>
            <person name="Wilkinson J."/>
            <person name="Wilson A."/>
            <person name="Yadav S."/>
            <person name="Young G."/>
            <person name="Yu Q."/>
            <person name="Zembek L."/>
            <person name="Zhong D."/>
            <person name="Zimmer A."/>
            <person name="Zwirko Z."/>
            <person name="Jaffe D.B."/>
            <person name="Alvarez P."/>
            <person name="Brockman W."/>
            <person name="Butler J."/>
            <person name="Chin C."/>
            <person name="Gnerre S."/>
            <person name="Grabherr M."/>
            <person name="Kleber M."/>
            <person name="Mauceli E."/>
            <person name="MacCallum I."/>
        </authorList>
    </citation>
    <scope>NUCLEOTIDE SEQUENCE [LARGE SCALE GENOMIC DNA]</scope>
    <source>
        <strain evidence="3">MSH-3 / Tucson 14011-0111.49</strain>
    </source>
</reference>
<dbReference type="EMBL" id="CH695986">
    <property type="protein sequence ID" value="EDW38788.1"/>
    <property type="molecule type" value="Genomic_DNA"/>
</dbReference>
<evidence type="ECO:0000256" key="1">
    <source>
        <dbReference type="SAM" id="SignalP"/>
    </source>
</evidence>
<keyword evidence="3" id="KW-1185">Reference proteome</keyword>
<dbReference type="Proteomes" id="UP000008744">
    <property type="component" value="Unassembled WGS sequence"/>
</dbReference>
<keyword evidence="1" id="KW-0732">Signal</keyword>
<sequence length="169" mass="19300">MSKYGKQSLLRLSLAALLLFVLWLQICAAARSRPPRPTPRPNWRKGYKGDGTTHEQLGLVHFSEAKLSKFNLSNVLNYTKHENYTRKFTDLFKWSRGIYDKFFPVNVTVPRGKRAKGPRCGFRQMPNSLLQATLGLCQNFAPPPSAPTKDENLLHPQYCTFEKTKNAES</sequence>
<organism evidence="3">
    <name type="scientific">Drosophila persimilis</name>
    <name type="common">Fruit fly</name>
    <dbReference type="NCBI Taxonomy" id="7234"/>
    <lineage>
        <taxon>Eukaryota</taxon>
        <taxon>Metazoa</taxon>
        <taxon>Ecdysozoa</taxon>
        <taxon>Arthropoda</taxon>
        <taxon>Hexapoda</taxon>
        <taxon>Insecta</taxon>
        <taxon>Pterygota</taxon>
        <taxon>Neoptera</taxon>
        <taxon>Endopterygota</taxon>
        <taxon>Diptera</taxon>
        <taxon>Brachycera</taxon>
        <taxon>Muscomorpha</taxon>
        <taxon>Ephydroidea</taxon>
        <taxon>Drosophilidae</taxon>
        <taxon>Drosophila</taxon>
        <taxon>Sophophora</taxon>
    </lineage>
</organism>
<feature type="chain" id="PRO_5002810953" evidence="1">
    <location>
        <begin position="30"/>
        <end position="169"/>
    </location>
</feature>
<evidence type="ECO:0000313" key="3">
    <source>
        <dbReference type="Proteomes" id="UP000008744"/>
    </source>
</evidence>
<protein>
    <submittedName>
        <fullName evidence="2">GL23494</fullName>
    </submittedName>
</protein>
<dbReference type="AlphaFoldDB" id="B4IRU0"/>
<name>B4IRU0_DROPE</name>